<keyword evidence="4" id="KW-1185">Reference proteome</keyword>
<dbReference type="OrthoDB" id="2342176at2759"/>
<feature type="region of interest" description="Disordered" evidence="1">
    <location>
        <begin position="219"/>
        <end position="258"/>
    </location>
</feature>
<accession>A0A1Y2HLF9</accession>
<evidence type="ECO:0000313" key="3">
    <source>
        <dbReference type="EMBL" id="ORZ34533.1"/>
    </source>
</evidence>
<evidence type="ECO:0000256" key="2">
    <source>
        <dbReference type="SAM" id="SignalP"/>
    </source>
</evidence>
<feature type="chain" id="PRO_5012282418" description="Chitin-binding type-4 domain-containing protein" evidence="2">
    <location>
        <begin position="36"/>
        <end position="302"/>
    </location>
</feature>
<organism evidence="3 4">
    <name type="scientific">Catenaria anguillulae PL171</name>
    <dbReference type="NCBI Taxonomy" id="765915"/>
    <lineage>
        <taxon>Eukaryota</taxon>
        <taxon>Fungi</taxon>
        <taxon>Fungi incertae sedis</taxon>
        <taxon>Blastocladiomycota</taxon>
        <taxon>Blastocladiomycetes</taxon>
        <taxon>Blastocladiales</taxon>
        <taxon>Catenariaceae</taxon>
        <taxon>Catenaria</taxon>
    </lineage>
</organism>
<evidence type="ECO:0000313" key="4">
    <source>
        <dbReference type="Proteomes" id="UP000193411"/>
    </source>
</evidence>
<keyword evidence="2" id="KW-0732">Signal</keyword>
<gene>
    <name evidence="3" type="ORF">BCR44DRAFT_52168</name>
</gene>
<dbReference type="AlphaFoldDB" id="A0A1Y2HLF9"/>
<dbReference type="Proteomes" id="UP000193411">
    <property type="component" value="Unassembled WGS sequence"/>
</dbReference>
<sequence>MLLLISAPVHFFPIASTMMALAILCFVALAPVSEAHLMMSHPAPRHSINNPGPNGHIDYSYTAPLGAYPCKGYPPQRPVMTVRAGDTIPVTISGSVTHDGGHCQFALSYDGDRNFVVIQTIIRQCFRSGNGALHLSCHHSAGCAAGLATLSWSWINAIGNREYYQSCSDIVITGGSGPSGTMSGPQLLVAHLPGFPLHFPEFPGDSDDKREFFNRRPQITVRGNTNSGNWASLPGPSPPPQQPTNPPSGSQGTVPRCQHGQQRCINNGNGLSKCSNGVWYDYGVPRGTKCAIVNGAVELVLA</sequence>
<comment type="caution">
    <text evidence="3">The sequence shown here is derived from an EMBL/GenBank/DDBJ whole genome shotgun (WGS) entry which is preliminary data.</text>
</comment>
<feature type="non-terminal residue" evidence="3">
    <location>
        <position position="302"/>
    </location>
</feature>
<feature type="signal peptide" evidence="2">
    <location>
        <begin position="1"/>
        <end position="35"/>
    </location>
</feature>
<dbReference type="EMBL" id="MCFL01000027">
    <property type="protein sequence ID" value="ORZ34533.1"/>
    <property type="molecule type" value="Genomic_DNA"/>
</dbReference>
<reference evidence="3 4" key="1">
    <citation type="submission" date="2016-07" db="EMBL/GenBank/DDBJ databases">
        <title>Pervasive Adenine N6-methylation of Active Genes in Fungi.</title>
        <authorList>
            <consortium name="DOE Joint Genome Institute"/>
            <person name="Mondo S.J."/>
            <person name="Dannebaum R.O."/>
            <person name="Kuo R.C."/>
            <person name="Labutti K."/>
            <person name="Haridas S."/>
            <person name="Kuo A."/>
            <person name="Salamov A."/>
            <person name="Ahrendt S.R."/>
            <person name="Lipzen A."/>
            <person name="Sullivan W."/>
            <person name="Andreopoulos W.B."/>
            <person name="Clum A."/>
            <person name="Lindquist E."/>
            <person name="Daum C."/>
            <person name="Ramamoorthy G.K."/>
            <person name="Gryganskyi A."/>
            <person name="Culley D."/>
            <person name="Magnuson J.K."/>
            <person name="James T.Y."/>
            <person name="O'Malley M.A."/>
            <person name="Stajich J.E."/>
            <person name="Spatafora J.W."/>
            <person name="Visel A."/>
            <person name="Grigoriev I.V."/>
        </authorList>
    </citation>
    <scope>NUCLEOTIDE SEQUENCE [LARGE SCALE GENOMIC DNA]</scope>
    <source>
        <strain evidence="3 4">PL171</strain>
    </source>
</reference>
<proteinExistence type="predicted"/>
<evidence type="ECO:0008006" key="5">
    <source>
        <dbReference type="Google" id="ProtNLM"/>
    </source>
</evidence>
<protein>
    <recommendedName>
        <fullName evidence="5">Chitin-binding type-4 domain-containing protein</fullName>
    </recommendedName>
</protein>
<dbReference type="PANTHER" id="PTHR36182">
    <property type="entry name" value="PROTEIN, PUTATIVE (AFU_ORTHOLOGUE AFUA_6G10930)-RELATED"/>
    <property type="match status" value="1"/>
</dbReference>
<evidence type="ECO:0000256" key="1">
    <source>
        <dbReference type="SAM" id="MobiDB-lite"/>
    </source>
</evidence>
<name>A0A1Y2HLF9_9FUNG</name>
<dbReference type="PANTHER" id="PTHR36182:SF1">
    <property type="entry name" value="PROTEIN, PUTATIVE (AFU_ORTHOLOGUE AFUA_6G10930)-RELATED"/>
    <property type="match status" value="1"/>
</dbReference>
<dbReference type="STRING" id="765915.A0A1Y2HLF9"/>
<dbReference type="Gene3D" id="2.70.50.70">
    <property type="match status" value="1"/>
</dbReference>
<feature type="compositionally biased region" description="Pro residues" evidence="1">
    <location>
        <begin position="235"/>
        <end position="246"/>
    </location>
</feature>
<feature type="compositionally biased region" description="Polar residues" evidence="1">
    <location>
        <begin position="221"/>
        <end position="230"/>
    </location>
</feature>